<dbReference type="PROSITE" id="PS50195">
    <property type="entry name" value="PX"/>
    <property type="match status" value="1"/>
</dbReference>
<keyword evidence="8" id="KW-1185">Reference proteome</keyword>
<dbReference type="Pfam" id="PF00787">
    <property type="entry name" value="PX"/>
    <property type="match status" value="1"/>
</dbReference>
<protein>
    <recommendedName>
        <fullName evidence="6">PX domain-containing protein</fullName>
    </recommendedName>
</protein>
<feature type="domain" description="PX" evidence="6">
    <location>
        <begin position="759"/>
        <end position="879"/>
    </location>
</feature>
<evidence type="ECO:0000256" key="3">
    <source>
        <dbReference type="ARBA" id="ARBA00022771"/>
    </source>
</evidence>
<dbReference type="GO" id="GO:0005768">
    <property type="term" value="C:endosome"/>
    <property type="evidence" value="ECO:0007669"/>
    <property type="project" value="UniProtKB-ARBA"/>
</dbReference>
<evidence type="ECO:0000313" key="8">
    <source>
        <dbReference type="Proteomes" id="UP001293593"/>
    </source>
</evidence>
<organism evidence="7 8">
    <name type="scientific">Acacia crassicarpa</name>
    <name type="common">northern wattle</name>
    <dbReference type="NCBI Taxonomy" id="499986"/>
    <lineage>
        <taxon>Eukaryota</taxon>
        <taxon>Viridiplantae</taxon>
        <taxon>Streptophyta</taxon>
        <taxon>Embryophyta</taxon>
        <taxon>Tracheophyta</taxon>
        <taxon>Spermatophyta</taxon>
        <taxon>Magnoliopsida</taxon>
        <taxon>eudicotyledons</taxon>
        <taxon>Gunneridae</taxon>
        <taxon>Pentapetalae</taxon>
        <taxon>rosids</taxon>
        <taxon>fabids</taxon>
        <taxon>Fabales</taxon>
        <taxon>Fabaceae</taxon>
        <taxon>Caesalpinioideae</taxon>
        <taxon>mimosoid clade</taxon>
        <taxon>Acacieae</taxon>
        <taxon>Acacia</taxon>
    </lineage>
</organism>
<feature type="region of interest" description="Disordered" evidence="5">
    <location>
        <begin position="512"/>
        <end position="533"/>
    </location>
</feature>
<dbReference type="GO" id="GO:0035091">
    <property type="term" value="F:phosphatidylinositol binding"/>
    <property type="evidence" value="ECO:0007669"/>
    <property type="project" value="InterPro"/>
</dbReference>
<dbReference type="GO" id="GO:0016020">
    <property type="term" value="C:membrane"/>
    <property type="evidence" value="ECO:0007669"/>
    <property type="project" value="UniProtKB-ARBA"/>
</dbReference>
<dbReference type="InterPro" id="IPR025258">
    <property type="entry name" value="RH_dom"/>
</dbReference>
<dbReference type="GO" id="GO:0008270">
    <property type="term" value="F:zinc ion binding"/>
    <property type="evidence" value="ECO:0007669"/>
    <property type="project" value="UniProtKB-KW"/>
</dbReference>
<dbReference type="InterPro" id="IPR051366">
    <property type="entry name" value="DEF8"/>
</dbReference>
<dbReference type="Pfam" id="PF13901">
    <property type="entry name" value="RH_dom"/>
    <property type="match status" value="1"/>
</dbReference>
<dbReference type="InterPro" id="IPR001683">
    <property type="entry name" value="PX_dom"/>
</dbReference>
<dbReference type="SUPFAM" id="SSF64268">
    <property type="entry name" value="PX domain"/>
    <property type="match status" value="1"/>
</dbReference>
<evidence type="ECO:0000256" key="5">
    <source>
        <dbReference type="SAM" id="MobiDB-lite"/>
    </source>
</evidence>
<keyword evidence="1" id="KW-0479">Metal-binding</keyword>
<evidence type="ECO:0000256" key="2">
    <source>
        <dbReference type="ARBA" id="ARBA00022737"/>
    </source>
</evidence>
<dbReference type="SMART" id="SM01175">
    <property type="entry name" value="DUF4206"/>
    <property type="match status" value="1"/>
</dbReference>
<feature type="region of interest" description="Disordered" evidence="5">
    <location>
        <begin position="286"/>
        <end position="322"/>
    </location>
</feature>
<dbReference type="InterPro" id="IPR036871">
    <property type="entry name" value="PX_dom_sf"/>
</dbReference>
<sequence length="1221" mass="135355">MSNGEGTREATSPDPLDSFPPLRVRQSGRGDASPSPRYSSCGESEFDRYCSANSVMGTPSVCSAITVFNDFPEYDFGSAKSVGIGGDNGLESLSLGERVEVNHRDRRLSTSSASDGARDIRTGFGSDNIRSQQKLKYGLSGLEFYGVDNDELTMTMLDASSSMEINQLESNSKGGNGMENLNLRNGVEMNNKVEKLSTPSVSDSNRNFRTGFGSENIRSQQNSNYGSSGLEFYGDDNDELAMTMLDESIFTGDNQSDKKLDPDFDLHHAVEVSERFKGRNEFGNAEDYLSSDSDDNAGCTEAHTLSNADDQGSGREIIVGEGGLSCPADKECEFDSFDAQSKLQNDEGEIEREQDRNSSNCEHSEGEDSIYNYGGDDDNKNEYCPSRSIYHHQESKVQDENPLLMDSSVAFGSRDLDDFLLEDEGSGQGPQMFNVFQSQKEKNPEIDKSAINFGSVRSTGISVAGQNEEGKDKNDLVMSTEKVKELKDLAGPKEVKLARDFPAACCPVQGADKVTNTEENSSNTSSKSQNIVISHPDDVREIVSKNNFSETGSSTKAHEVDLDLLADKAPEHRDLNVTDGGTIVKENEYMNTEKSIGINVVHHVENSELDKSKFKFDDFSESKVEHRLSSSTKQPGNMSEDSSKNLEQVGISSNYGMKEPIESFSTSTNRLEKSPQTSQVENFGLNEFYDEFVHEMEEILLDSVDSPGFRLAQGNRYHEPQFSMPLRDGGLTASTSGTDDAYLLVQHPMRIDRIEVVGARQKRGDVSLSERLLGVKEYTVYKIKVWSSKGQWEVERRYRDFLNLHRQIKTLFADHGWVLPLPWSSVEKESKKIFGSASPDVIVQRSALIQECLQSILHTRFYSSPPSALIWFLSPQYSCPSSPESSPLSPQSSIMGGTKNGHFSTLGKTISLIVEIPPNKSMKQMLEAQHNTCAGCHKHFDDGKTLIWGFVETFGWGKPRICEYTGQLFCSSCHTNDTAVLPARVLHQWDFTQYPVSQMAKSYLDSIHDQPMLCVTAVNPFLLSKVPALLHVMNVRKKIGTVLPFVRCPFRRSIYRGLGSRRYLVESNDFFALRDLIDLSKGAFAALPVMVETLSSKIVEHITDQCLVCCDVGVPCSARQDCSDPSSLVFPFQEDEIERCKACRSVFHKRCFRKLSNCTCGALLRLDKITRGSSFFSGRGLPSGSSSSFLSGLFAKEDPQKTRDHKDENIILMGSLPSISL</sequence>
<dbReference type="CDD" id="cd06093">
    <property type="entry name" value="PX_domain"/>
    <property type="match status" value="1"/>
</dbReference>
<feature type="region of interest" description="Disordered" evidence="5">
    <location>
        <begin position="1"/>
        <end position="42"/>
    </location>
</feature>
<reference evidence="7" key="1">
    <citation type="submission" date="2023-10" db="EMBL/GenBank/DDBJ databases">
        <title>Chromosome-level genome of the transformable northern wattle, Acacia crassicarpa.</title>
        <authorList>
            <person name="Massaro I."/>
            <person name="Sinha N.R."/>
            <person name="Poethig S."/>
            <person name="Leichty A.R."/>
        </authorList>
    </citation>
    <scope>NUCLEOTIDE SEQUENCE</scope>
    <source>
        <strain evidence="7">Acra3RX</strain>
        <tissue evidence="7">Leaf</tissue>
    </source>
</reference>
<keyword evidence="4" id="KW-0862">Zinc</keyword>
<keyword evidence="2" id="KW-0677">Repeat</keyword>
<feature type="compositionally biased region" description="Basic and acidic residues" evidence="5">
    <location>
        <begin position="351"/>
        <end position="366"/>
    </location>
</feature>
<feature type="region of interest" description="Disordered" evidence="5">
    <location>
        <begin position="625"/>
        <end position="644"/>
    </location>
</feature>
<dbReference type="Proteomes" id="UP001293593">
    <property type="component" value="Unassembled WGS sequence"/>
</dbReference>
<dbReference type="EMBL" id="JAWXYG010000008">
    <property type="protein sequence ID" value="KAK4264349.1"/>
    <property type="molecule type" value="Genomic_DNA"/>
</dbReference>
<keyword evidence="3" id="KW-0863">Zinc-finger</keyword>
<dbReference type="AlphaFoldDB" id="A0AAE1K304"/>
<evidence type="ECO:0000313" key="7">
    <source>
        <dbReference type="EMBL" id="KAK4264349.1"/>
    </source>
</evidence>
<feature type="compositionally biased region" description="Polar residues" evidence="5">
    <location>
        <begin position="629"/>
        <end position="640"/>
    </location>
</feature>
<proteinExistence type="predicted"/>
<evidence type="ECO:0000259" key="6">
    <source>
        <dbReference type="PROSITE" id="PS50195"/>
    </source>
</evidence>
<feature type="region of interest" description="Disordered" evidence="5">
    <location>
        <begin position="343"/>
        <end position="378"/>
    </location>
</feature>
<dbReference type="Gene3D" id="3.30.1520.10">
    <property type="entry name" value="Phox-like domain"/>
    <property type="match status" value="1"/>
</dbReference>
<evidence type="ECO:0000256" key="1">
    <source>
        <dbReference type="ARBA" id="ARBA00022723"/>
    </source>
</evidence>
<feature type="compositionally biased region" description="Low complexity" evidence="5">
    <location>
        <begin position="517"/>
        <end position="526"/>
    </location>
</feature>
<dbReference type="PANTHER" id="PTHR12326">
    <property type="entry name" value="PLECKSTRIN HOMOLOGY DOMAIN CONTAINING PROTEIN"/>
    <property type="match status" value="1"/>
</dbReference>
<name>A0AAE1K304_9FABA</name>
<dbReference type="PANTHER" id="PTHR12326:SF3">
    <property type="entry name" value="DIFFERENTIALLY EXPRESSED IN FDCP 8 HOMOLOG"/>
    <property type="match status" value="1"/>
</dbReference>
<gene>
    <name evidence="7" type="ORF">QN277_025543</name>
</gene>
<accession>A0AAE1K304</accession>
<evidence type="ECO:0000256" key="4">
    <source>
        <dbReference type="ARBA" id="ARBA00022833"/>
    </source>
</evidence>
<dbReference type="SMART" id="SM00312">
    <property type="entry name" value="PX"/>
    <property type="match status" value="1"/>
</dbReference>
<comment type="caution">
    <text evidence="7">The sequence shown here is derived from an EMBL/GenBank/DDBJ whole genome shotgun (WGS) entry which is preliminary data.</text>
</comment>